<keyword evidence="3" id="KW-1185">Reference proteome</keyword>
<sequence>MTATSTLTVAPLTLPTARLGPPNPLPPVTGASALDLHAHVAAGDGVDAAMRERMAYGRVTGLAPYLLQDDYGRDRVPFEHPALVLENEVLRATVLPGLGGRLVSLLHRPSGRELLHANPVVQPGNLALRDAWVAGGTEWNLGTTGHSPLTCAPLHAGLVEGPGGEPVLRLWELERLRGLVQQLDLWLPAGSPVLVVAVRVRNPRDVEVPLYWWSNTAVPETDDVRVVAPARAAWHLGEDRVLARVPVPGQGDTTYPARSPRAADWFFDVGDERRPYVAALDAEGRGLVQTSTAPLRGRKLFVWGRGRGGDRWQEWLSPQGGRYLEIQAGVAATQLEHVPLAARSSLAWVETYGLGEVDPAAVHGGWDAARAAVAADVQRLAPDAWLAERAVEADALADRAPQRLLHAGSGWGALEEQRRSAAGRPRLAGAGTPFLGALFPGTVLGPEQDPWTALLASGRLPDHDPSLAPASYVVGPDWAPLLERAVRPAARPGWVAWLHAGVARWEAGDRLGAVTAWHRSLDAADQPWAHRLLAVAHRVAGDVAGALASYDAAERSAPGLRPLVVEHLRLLVAEGAHDPGHDDAVRRLVDALPADVAAHPEVALLDAVAAVRRGDTARARRTLHPGFVWPGLREGVTALGEVWGDLVARELADREGVPVDDDVRRRALAADPVPRELDFRMAADVGAT</sequence>
<evidence type="ECO:0000313" key="3">
    <source>
        <dbReference type="Proteomes" id="UP000317893"/>
    </source>
</evidence>
<evidence type="ECO:0000313" key="2">
    <source>
        <dbReference type="EMBL" id="TQJ10256.1"/>
    </source>
</evidence>
<dbReference type="InterPro" id="IPR011990">
    <property type="entry name" value="TPR-like_helical_dom_sf"/>
</dbReference>
<dbReference type="OrthoDB" id="174931at2"/>
<protein>
    <submittedName>
        <fullName evidence="2">Uncharacterized protein DUF5107</fullName>
    </submittedName>
</protein>
<dbReference type="SUPFAM" id="SSF48452">
    <property type="entry name" value="TPR-like"/>
    <property type="match status" value="1"/>
</dbReference>
<accession>A0A542E4Q8</accession>
<organism evidence="2 3">
    <name type="scientific">Lapillicoccus jejuensis</name>
    <dbReference type="NCBI Taxonomy" id="402171"/>
    <lineage>
        <taxon>Bacteria</taxon>
        <taxon>Bacillati</taxon>
        <taxon>Actinomycetota</taxon>
        <taxon>Actinomycetes</taxon>
        <taxon>Micrococcales</taxon>
        <taxon>Intrasporangiaceae</taxon>
        <taxon>Lapillicoccus</taxon>
    </lineage>
</organism>
<dbReference type="Gene3D" id="1.25.40.10">
    <property type="entry name" value="Tetratricopeptide repeat domain"/>
    <property type="match status" value="1"/>
</dbReference>
<name>A0A542E4Q8_9MICO</name>
<dbReference type="Proteomes" id="UP000317893">
    <property type="component" value="Unassembled WGS sequence"/>
</dbReference>
<dbReference type="RefSeq" id="WP_141849506.1">
    <property type="nucleotide sequence ID" value="NZ_BAAAPR010000015.1"/>
</dbReference>
<gene>
    <name evidence="2" type="ORF">FB458_3376</name>
</gene>
<comment type="caution">
    <text evidence="2">The sequence shown here is derived from an EMBL/GenBank/DDBJ whole genome shotgun (WGS) entry which is preliminary data.</text>
</comment>
<dbReference type="InterPro" id="IPR033396">
    <property type="entry name" value="DUF5107"/>
</dbReference>
<dbReference type="Pfam" id="PF17128">
    <property type="entry name" value="DUF5107"/>
    <property type="match status" value="1"/>
</dbReference>
<proteinExistence type="predicted"/>
<evidence type="ECO:0000259" key="1">
    <source>
        <dbReference type="Pfam" id="PF17128"/>
    </source>
</evidence>
<dbReference type="EMBL" id="VFMN01000001">
    <property type="protein sequence ID" value="TQJ10256.1"/>
    <property type="molecule type" value="Genomic_DNA"/>
</dbReference>
<reference evidence="2 3" key="1">
    <citation type="submission" date="2019-06" db="EMBL/GenBank/DDBJ databases">
        <title>Sequencing the genomes of 1000 actinobacteria strains.</title>
        <authorList>
            <person name="Klenk H.-P."/>
        </authorList>
    </citation>
    <scope>NUCLEOTIDE SEQUENCE [LARGE SCALE GENOMIC DNA]</scope>
    <source>
        <strain evidence="2 3">DSM 18607</strain>
    </source>
</reference>
<dbReference type="AlphaFoldDB" id="A0A542E4Q8"/>
<feature type="domain" description="DUF5107" evidence="1">
    <location>
        <begin position="59"/>
        <end position="336"/>
    </location>
</feature>